<evidence type="ECO:0000313" key="1">
    <source>
        <dbReference type="EMBL" id="MFD2564046.1"/>
    </source>
</evidence>
<name>A0ABW5LIE4_9FLAO</name>
<dbReference type="Proteomes" id="UP001597319">
    <property type="component" value="Unassembled WGS sequence"/>
</dbReference>
<gene>
    <name evidence="1" type="ORF">ACFSR1_15300</name>
</gene>
<keyword evidence="2" id="KW-1185">Reference proteome</keyword>
<proteinExistence type="predicted"/>
<accession>A0ABW5LIE4</accession>
<comment type="caution">
    <text evidence="1">The sequence shown here is derived from an EMBL/GenBank/DDBJ whole genome shotgun (WGS) entry which is preliminary data.</text>
</comment>
<sequence length="168" mass="19496">MSSTTADTFQSFLKDSIGDEVLIINTNIGMEVYYCSNTDYSNFIKESALLYILKHIDITKLKFRNSVDKEAVQKSFAEAIITFAQYPQLFLAYAKKFLRLRDNNTQSQYVMPILNTFFENTMQLLAETGKFPHYDKIQKAKNKSQKLDSNQKVIDDLISEILLKKHRN</sequence>
<dbReference type="EMBL" id="JBHULE010000019">
    <property type="protein sequence ID" value="MFD2564046.1"/>
    <property type="molecule type" value="Genomic_DNA"/>
</dbReference>
<reference evidence="2" key="1">
    <citation type="journal article" date="2019" name="Int. J. Syst. Evol. Microbiol.">
        <title>The Global Catalogue of Microorganisms (GCM) 10K type strain sequencing project: providing services to taxonomists for standard genome sequencing and annotation.</title>
        <authorList>
            <consortium name="The Broad Institute Genomics Platform"/>
            <consortium name="The Broad Institute Genome Sequencing Center for Infectious Disease"/>
            <person name="Wu L."/>
            <person name="Ma J."/>
        </authorList>
    </citation>
    <scope>NUCLEOTIDE SEQUENCE [LARGE SCALE GENOMIC DNA]</scope>
    <source>
        <strain evidence="2">KCTC 52274</strain>
    </source>
</reference>
<protein>
    <submittedName>
        <fullName evidence="1">Uncharacterized protein</fullName>
    </submittedName>
</protein>
<organism evidence="1 2">
    <name type="scientific">Aquimarina rubra</name>
    <dbReference type="NCBI Taxonomy" id="1920033"/>
    <lineage>
        <taxon>Bacteria</taxon>
        <taxon>Pseudomonadati</taxon>
        <taxon>Bacteroidota</taxon>
        <taxon>Flavobacteriia</taxon>
        <taxon>Flavobacteriales</taxon>
        <taxon>Flavobacteriaceae</taxon>
        <taxon>Aquimarina</taxon>
    </lineage>
</organism>
<dbReference type="RefSeq" id="WP_378293895.1">
    <property type="nucleotide sequence ID" value="NZ_JBHULE010000019.1"/>
</dbReference>
<evidence type="ECO:0000313" key="2">
    <source>
        <dbReference type="Proteomes" id="UP001597319"/>
    </source>
</evidence>